<gene>
    <name evidence="1" type="ORF">CO018_00865</name>
</gene>
<sequence>MVEPEVYKEKKNELFDEKLKLTEQIARISKSGSAWLEPMREFVISALQAQKIARAKNECHDLAIMAKTVGSNYSLFNR</sequence>
<proteinExistence type="predicted"/>
<accession>A0A2M8G4W4</accession>
<name>A0A2M8G4W4_9BACT</name>
<dbReference type="Proteomes" id="UP000229739">
    <property type="component" value="Unassembled WGS sequence"/>
</dbReference>
<comment type="caution">
    <text evidence="1">The sequence shown here is derived from an EMBL/GenBank/DDBJ whole genome shotgun (WGS) entry which is preliminary data.</text>
</comment>
<evidence type="ECO:0000313" key="2">
    <source>
        <dbReference type="Proteomes" id="UP000229739"/>
    </source>
</evidence>
<organism evidence="1 2">
    <name type="scientific">Candidatus Beckwithbacteria bacterium CG_4_9_14_0_2_um_filter_47_11</name>
    <dbReference type="NCBI Taxonomy" id="1974494"/>
    <lineage>
        <taxon>Bacteria</taxon>
        <taxon>Candidatus Beckwithiibacteriota</taxon>
    </lineage>
</organism>
<dbReference type="EMBL" id="PFQV01000015">
    <property type="protein sequence ID" value="PJC66637.1"/>
    <property type="molecule type" value="Genomic_DNA"/>
</dbReference>
<dbReference type="AlphaFoldDB" id="A0A2M8G4W4"/>
<reference evidence="2" key="1">
    <citation type="submission" date="2017-09" db="EMBL/GenBank/DDBJ databases">
        <title>Depth-based differentiation of microbial function through sediment-hosted aquifers and enrichment of novel symbionts in the deep terrestrial subsurface.</title>
        <authorList>
            <person name="Probst A.J."/>
            <person name="Ladd B."/>
            <person name="Jarett J.K."/>
            <person name="Geller-Mcgrath D.E."/>
            <person name="Sieber C.M.K."/>
            <person name="Emerson J.B."/>
            <person name="Anantharaman K."/>
            <person name="Thomas B.C."/>
            <person name="Malmstrom R."/>
            <person name="Stieglmeier M."/>
            <person name="Klingl A."/>
            <person name="Woyke T."/>
            <person name="Ryan C.M."/>
            <person name="Banfield J.F."/>
        </authorList>
    </citation>
    <scope>NUCLEOTIDE SEQUENCE [LARGE SCALE GENOMIC DNA]</scope>
</reference>
<evidence type="ECO:0000313" key="1">
    <source>
        <dbReference type="EMBL" id="PJC66637.1"/>
    </source>
</evidence>
<feature type="non-terminal residue" evidence="1">
    <location>
        <position position="78"/>
    </location>
</feature>
<protein>
    <submittedName>
        <fullName evidence="1">Uncharacterized protein</fullName>
    </submittedName>
</protein>